<evidence type="ECO:0000256" key="1">
    <source>
        <dbReference type="ARBA" id="ARBA00022714"/>
    </source>
</evidence>
<dbReference type="GO" id="GO:0046872">
    <property type="term" value="F:metal ion binding"/>
    <property type="evidence" value="ECO:0007669"/>
    <property type="project" value="UniProtKB-KW"/>
</dbReference>
<dbReference type="AlphaFoldDB" id="A0A084AL46"/>
<dbReference type="Pfam" id="PF01266">
    <property type="entry name" value="DAO"/>
    <property type="match status" value="1"/>
</dbReference>
<evidence type="ECO:0000313" key="7">
    <source>
        <dbReference type="Proteomes" id="UP000028045"/>
    </source>
</evidence>
<dbReference type="EMBL" id="KL648676">
    <property type="protein sequence ID" value="KEY66025.1"/>
    <property type="molecule type" value="Genomic_DNA"/>
</dbReference>
<gene>
    <name evidence="6" type="ORF">S7711_06933</name>
</gene>
<accession>A0A084AL46</accession>
<dbReference type="GO" id="GO:0005737">
    <property type="term" value="C:cytoplasm"/>
    <property type="evidence" value="ECO:0007669"/>
    <property type="project" value="TreeGrafter"/>
</dbReference>
<feature type="domain" description="Rieske" evidence="5">
    <location>
        <begin position="448"/>
        <end position="537"/>
    </location>
</feature>
<keyword evidence="3" id="KW-0408">Iron</keyword>
<keyword evidence="7" id="KW-1185">Reference proteome</keyword>
<dbReference type="HOGENOM" id="CLU_007884_15_1_1"/>
<dbReference type="PROSITE" id="PS51296">
    <property type="entry name" value="RIESKE"/>
    <property type="match status" value="1"/>
</dbReference>
<keyword evidence="1" id="KW-0001">2Fe-2S</keyword>
<dbReference type="InterPro" id="IPR036922">
    <property type="entry name" value="Rieske_2Fe-2S_sf"/>
</dbReference>
<reference evidence="6 7" key="1">
    <citation type="journal article" date="2014" name="BMC Genomics">
        <title>Comparative genome sequencing reveals chemotype-specific gene clusters in the toxigenic black mold Stachybotrys.</title>
        <authorList>
            <person name="Semeiks J."/>
            <person name="Borek D."/>
            <person name="Otwinowski Z."/>
            <person name="Grishin N.V."/>
        </authorList>
    </citation>
    <scope>NUCLEOTIDE SEQUENCE [LARGE SCALE GENOMIC DNA]</scope>
    <source>
        <strain evidence="7">CBS 109288 / IBT 7711</strain>
    </source>
</reference>
<dbReference type="Gene3D" id="2.102.10.10">
    <property type="entry name" value="Rieske [2Fe-2S] iron-sulphur domain"/>
    <property type="match status" value="1"/>
</dbReference>
<dbReference type="Proteomes" id="UP000028045">
    <property type="component" value="Unassembled WGS sequence"/>
</dbReference>
<dbReference type="SUPFAM" id="SSF50022">
    <property type="entry name" value="ISP domain"/>
    <property type="match status" value="1"/>
</dbReference>
<evidence type="ECO:0000256" key="4">
    <source>
        <dbReference type="ARBA" id="ARBA00023014"/>
    </source>
</evidence>
<organism evidence="6 7">
    <name type="scientific">Stachybotrys chartarum (strain CBS 109288 / IBT 7711)</name>
    <name type="common">Toxic black mold</name>
    <name type="synonym">Stilbospora chartarum</name>
    <dbReference type="NCBI Taxonomy" id="1280523"/>
    <lineage>
        <taxon>Eukaryota</taxon>
        <taxon>Fungi</taxon>
        <taxon>Dikarya</taxon>
        <taxon>Ascomycota</taxon>
        <taxon>Pezizomycotina</taxon>
        <taxon>Sordariomycetes</taxon>
        <taxon>Hypocreomycetidae</taxon>
        <taxon>Hypocreales</taxon>
        <taxon>Stachybotryaceae</taxon>
        <taxon>Stachybotrys</taxon>
    </lineage>
</organism>
<dbReference type="InterPro" id="IPR006076">
    <property type="entry name" value="FAD-dep_OxRdtase"/>
</dbReference>
<dbReference type="Pfam" id="PF00355">
    <property type="entry name" value="Rieske"/>
    <property type="match status" value="1"/>
</dbReference>
<keyword evidence="4" id="KW-0411">Iron-sulfur</keyword>
<dbReference type="CDD" id="cd03477">
    <property type="entry name" value="Rieske_YhfW_C"/>
    <property type="match status" value="1"/>
</dbReference>
<name>A0A084AL46_STACB</name>
<dbReference type="GO" id="GO:0051537">
    <property type="term" value="F:2 iron, 2 sulfur cluster binding"/>
    <property type="evidence" value="ECO:0007669"/>
    <property type="project" value="UniProtKB-KW"/>
</dbReference>
<dbReference type="PANTHER" id="PTHR13847">
    <property type="entry name" value="SARCOSINE DEHYDROGENASE-RELATED"/>
    <property type="match status" value="1"/>
</dbReference>
<dbReference type="InterPro" id="IPR038010">
    <property type="entry name" value="YhfW_C"/>
</dbReference>
<dbReference type="OrthoDB" id="429143at2759"/>
<evidence type="ECO:0000256" key="2">
    <source>
        <dbReference type="ARBA" id="ARBA00022723"/>
    </source>
</evidence>
<sequence length="537" mass="59074">MATAQDLSEQFVHTSGASTSVWTHRDKYADRPKFPELTTDVDTDVCVIGAGIAGISIAYELVSRGKNVVMVDARDVLSGETGRTSGHLANALDDHYIHIAKKHGKDGAQVAADSHTWALNHVGDVARRLNIECEYRHVPGYEISQFDVSDKKNYDKDIQELKAEAAFAKDLGLNTEFREDLKVKGWDGKPDQRGGAVFPNQAAFHPTIYLSGVLRWLKEQPNFKCYTNTRVMSVEEKGPKGVTIQTAGGLNIRSEQAVEATCVPLQKLSVVAQMEYDRTYSIAIRVPKGSVEDCFLYDSAEEYKYVRLTACDEKDDYMIVGGCDHAVGQEGPQGRYEELEQWVRERFTQAGSVDYKWSGQIYEPVDYMGYIGKNQGSNNIYIVTGDSGNGLTHGVLSGQLIADEIEGRENPWARLYSPKRVASMIKSAPSMIKHDLQVNAQYKKLVQPEIRDIEDLAPGSGGVMNEAPLSPVAVYKDEQGNVTKMSAVCPHLKGVVCWNPAEKSFDCPVHGSRFSTTGVCVNGPSKGNLQVLHGGSP</sequence>
<keyword evidence="2" id="KW-0479">Metal-binding</keyword>
<evidence type="ECO:0000313" key="6">
    <source>
        <dbReference type="EMBL" id="KEY66025.1"/>
    </source>
</evidence>
<evidence type="ECO:0000259" key="5">
    <source>
        <dbReference type="PROSITE" id="PS51296"/>
    </source>
</evidence>
<dbReference type="SUPFAM" id="SSF51905">
    <property type="entry name" value="FAD/NAD(P)-binding domain"/>
    <property type="match status" value="1"/>
</dbReference>
<proteinExistence type="predicted"/>
<evidence type="ECO:0000256" key="3">
    <source>
        <dbReference type="ARBA" id="ARBA00023004"/>
    </source>
</evidence>
<dbReference type="PANTHER" id="PTHR13847:SF281">
    <property type="entry name" value="FAD DEPENDENT OXIDOREDUCTASE DOMAIN-CONTAINING PROTEIN"/>
    <property type="match status" value="1"/>
</dbReference>
<dbReference type="Gene3D" id="3.30.9.10">
    <property type="entry name" value="D-Amino Acid Oxidase, subunit A, domain 2"/>
    <property type="match status" value="1"/>
</dbReference>
<dbReference type="Gene3D" id="3.50.50.60">
    <property type="entry name" value="FAD/NAD(P)-binding domain"/>
    <property type="match status" value="1"/>
</dbReference>
<dbReference type="InterPro" id="IPR017941">
    <property type="entry name" value="Rieske_2Fe-2S"/>
</dbReference>
<protein>
    <recommendedName>
        <fullName evidence="5">Rieske domain-containing protein</fullName>
    </recommendedName>
</protein>
<dbReference type="InterPro" id="IPR036188">
    <property type="entry name" value="FAD/NAD-bd_sf"/>
</dbReference>